<dbReference type="InterPro" id="IPR007280">
    <property type="entry name" value="Peptidase_C_arc/bac"/>
</dbReference>
<dbReference type="Proteomes" id="UP001501083">
    <property type="component" value="Unassembled WGS sequence"/>
</dbReference>
<dbReference type="InterPro" id="IPR000209">
    <property type="entry name" value="Peptidase_S8/S53_dom"/>
</dbReference>
<keyword evidence="7" id="KW-0732">Signal</keyword>
<keyword evidence="11" id="KW-1185">Reference proteome</keyword>
<feature type="active site" description="Charge relay system" evidence="5">
    <location>
        <position position="419"/>
    </location>
</feature>
<dbReference type="PROSITE" id="PS51892">
    <property type="entry name" value="SUBTILASE"/>
    <property type="match status" value="1"/>
</dbReference>
<dbReference type="CDD" id="cd07496">
    <property type="entry name" value="Peptidases_S8_13"/>
    <property type="match status" value="1"/>
</dbReference>
<dbReference type="PROSITE" id="PS00138">
    <property type="entry name" value="SUBTILASE_SER"/>
    <property type="match status" value="1"/>
</dbReference>
<dbReference type="PANTHER" id="PTHR43806">
    <property type="entry name" value="PEPTIDASE S8"/>
    <property type="match status" value="1"/>
</dbReference>
<evidence type="ECO:0000256" key="1">
    <source>
        <dbReference type="ARBA" id="ARBA00011073"/>
    </source>
</evidence>
<dbReference type="InterPro" id="IPR015500">
    <property type="entry name" value="Peptidase_S8_subtilisin-rel"/>
</dbReference>
<feature type="signal peptide" evidence="7">
    <location>
        <begin position="1"/>
        <end position="23"/>
    </location>
</feature>
<evidence type="ECO:0000256" key="5">
    <source>
        <dbReference type="PROSITE-ProRule" id="PRU01240"/>
    </source>
</evidence>
<feature type="chain" id="PRO_5045831676" evidence="7">
    <location>
        <begin position="24"/>
        <end position="584"/>
    </location>
</feature>
<dbReference type="InterPro" id="IPR023827">
    <property type="entry name" value="Peptidase_S8_Asp-AS"/>
</dbReference>
<keyword evidence="3 5" id="KW-0378">Hydrolase</keyword>
<feature type="domain" description="Peptidase C-terminal archaeal/bacterial" evidence="9">
    <location>
        <begin position="506"/>
        <end position="569"/>
    </location>
</feature>
<dbReference type="InterPro" id="IPR034176">
    <property type="entry name" value="Peptidases_S8_13"/>
</dbReference>
<organism evidence="10 11">
    <name type="scientific">Lysobacter panacisoli</name>
    <dbReference type="NCBI Taxonomy" id="1255263"/>
    <lineage>
        <taxon>Bacteria</taxon>
        <taxon>Pseudomonadati</taxon>
        <taxon>Pseudomonadota</taxon>
        <taxon>Gammaproteobacteria</taxon>
        <taxon>Lysobacterales</taxon>
        <taxon>Lysobacteraceae</taxon>
        <taxon>Lysobacter</taxon>
    </lineage>
</organism>
<feature type="domain" description="Peptidase S8/S53" evidence="8">
    <location>
        <begin position="166"/>
        <end position="467"/>
    </location>
</feature>
<reference evidence="11" key="1">
    <citation type="journal article" date="2019" name="Int. J. Syst. Evol. Microbiol.">
        <title>The Global Catalogue of Microorganisms (GCM) 10K type strain sequencing project: providing services to taxonomists for standard genome sequencing and annotation.</title>
        <authorList>
            <consortium name="The Broad Institute Genomics Platform"/>
            <consortium name="The Broad Institute Genome Sequencing Center for Infectious Disease"/>
            <person name="Wu L."/>
            <person name="Ma J."/>
        </authorList>
    </citation>
    <scope>NUCLEOTIDE SEQUENCE [LARGE SCALE GENOMIC DNA]</scope>
    <source>
        <strain evidence="11">JCM 19212</strain>
    </source>
</reference>
<dbReference type="InterPro" id="IPR050131">
    <property type="entry name" value="Peptidase_S8_subtilisin-like"/>
</dbReference>
<dbReference type="SUPFAM" id="SSF52743">
    <property type="entry name" value="Subtilisin-like"/>
    <property type="match status" value="1"/>
</dbReference>
<name>A0ABP9L0S2_9GAMM</name>
<evidence type="ECO:0000313" key="11">
    <source>
        <dbReference type="Proteomes" id="UP001501083"/>
    </source>
</evidence>
<dbReference type="Gene3D" id="3.40.50.200">
    <property type="entry name" value="Peptidase S8/S53 domain"/>
    <property type="match status" value="1"/>
</dbReference>
<sequence length="584" mass="59864">MQRKSLCLALIGAMAFIAGTATAATRVVPFQGPSSSSEQETFGRFIVKYRSGTAQRSDSRKVTSSLNTRVANVFGANKAIRTSHVRRLSANGADVVRTSRKLDMAEAKALMAAIAADPAVESVRIDRLLQHTAAPNDPYYTTYQWDYFNPVGGINAPSAWDAGAKGGGIVVAVLDTGITKHSDLDANALEGYDFISDAFVSGRATDERAPGGADLGDWTTAGMCGANSAAKNSSWHGSHVAGTVAEVTNNGIGMAGVAHNAKILPVRVLGHCGGYDSDIADAVVWASGGHVDGVPDNTQPAEVINMSLGGSGTCSPEMQSAIDGAVSRGTTIVIAAGNDNDDAMNHTPANCRNVITVGATGISARRAFYSNYGTRIDIAAPGGGYNDGANNQENFIWSAGNEGKTVPEKETYMGMVGTSQATPHVAGVVALVQSAVGTPMTPAQVASLLKQTARPFPAPTDRPLGAGIVDANAAVAAATSTVPATLLSNGVARAGITGAAGDELMYMVAVPAGAKLSVLTYGGTGQIKVFAKAGDAPTAQSYDASSQRPGTNQTLTVPTTVAGLYYIKIVGVTAFSGVNIRATF</sequence>
<feature type="active site" description="Charge relay system" evidence="5">
    <location>
        <position position="236"/>
    </location>
</feature>
<dbReference type="InterPro" id="IPR023828">
    <property type="entry name" value="Peptidase_S8_Ser-AS"/>
</dbReference>
<comment type="similarity">
    <text evidence="1 5 6">Belongs to the peptidase S8 family.</text>
</comment>
<comment type="caution">
    <text evidence="10">The sequence shown here is derived from an EMBL/GenBank/DDBJ whole genome shotgun (WGS) entry which is preliminary data.</text>
</comment>
<keyword evidence="4 5" id="KW-0720">Serine protease</keyword>
<gene>
    <name evidence="10" type="ORF">GCM10025759_05460</name>
</gene>
<evidence type="ECO:0000313" key="10">
    <source>
        <dbReference type="EMBL" id="GAA5069059.1"/>
    </source>
</evidence>
<evidence type="ECO:0000256" key="3">
    <source>
        <dbReference type="ARBA" id="ARBA00022801"/>
    </source>
</evidence>
<evidence type="ECO:0000256" key="4">
    <source>
        <dbReference type="ARBA" id="ARBA00022825"/>
    </source>
</evidence>
<dbReference type="Gene3D" id="2.60.120.380">
    <property type="match status" value="1"/>
</dbReference>
<dbReference type="Pfam" id="PF04151">
    <property type="entry name" value="PPC"/>
    <property type="match status" value="1"/>
</dbReference>
<dbReference type="EMBL" id="BAABKY010000001">
    <property type="protein sequence ID" value="GAA5069059.1"/>
    <property type="molecule type" value="Genomic_DNA"/>
</dbReference>
<evidence type="ECO:0000256" key="7">
    <source>
        <dbReference type="SAM" id="SignalP"/>
    </source>
</evidence>
<dbReference type="PANTHER" id="PTHR43806:SF11">
    <property type="entry name" value="CEREVISIN-RELATED"/>
    <property type="match status" value="1"/>
</dbReference>
<dbReference type="InterPro" id="IPR036852">
    <property type="entry name" value="Peptidase_S8/S53_dom_sf"/>
</dbReference>
<dbReference type="PRINTS" id="PR00723">
    <property type="entry name" value="SUBTILISIN"/>
</dbReference>
<feature type="active site" description="Charge relay system" evidence="5">
    <location>
        <position position="175"/>
    </location>
</feature>
<evidence type="ECO:0000259" key="8">
    <source>
        <dbReference type="Pfam" id="PF00082"/>
    </source>
</evidence>
<evidence type="ECO:0000259" key="9">
    <source>
        <dbReference type="Pfam" id="PF04151"/>
    </source>
</evidence>
<accession>A0ABP9L0S2</accession>
<dbReference type="RefSeq" id="WP_158982930.1">
    <property type="nucleotide sequence ID" value="NZ_BAABKY010000001.1"/>
</dbReference>
<dbReference type="PROSITE" id="PS00136">
    <property type="entry name" value="SUBTILASE_ASP"/>
    <property type="match status" value="1"/>
</dbReference>
<evidence type="ECO:0000256" key="2">
    <source>
        <dbReference type="ARBA" id="ARBA00022670"/>
    </source>
</evidence>
<evidence type="ECO:0000256" key="6">
    <source>
        <dbReference type="RuleBase" id="RU003355"/>
    </source>
</evidence>
<dbReference type="Pfam" id="PF00082">
    <property type="entry name" value="Peptidase_S8"/>
    <property type="match status" value="1"/>
</dbReference>
<protein>
    <submittedName>
        <fullName evidence="10">S8 family peptidase</fullName>
    </submittedName>
</protein>
<keyword evidence="2 5" id="KW-0645">Protease</keyword>
<proteinExistence type="inferred from homology"/>